<comment type="similarity">
    <text evidence="1 2">Belongs to the serpin family.</text>
</comment>
<dbReference type="InterPro" id="IPR023795">
    <property type="entry name" value="Serpin_CS"/>
</dbReference>
<evidence type="ECO:0000313" key="5">
    <source>
        <dbReference type="Proteomes" id="UP001470230"/>
    </source>
</evidence>
<dbReference type="InterPro" id="IPR042185">
    <property type="entry name" value="Serpin_sf_2"/>
</dbReference>
<dbReference type="SMART" id="SM00093">
    <property type="entry name" value="SERPIN"/>
    <property type="match status" value="1"/>
</dbReference>
<evidence type="ECO:0000259" key="3">
    <source>
        <dbReference type="SMART" id="SM00093"/>
    </source>
</evidence>
<dbReference type="Gene3D" id="3.30.497.10">
    <property type="entry name" value="Antithrombin, subunit I, domain 2"/>
    <property type="match status" value="1"/>
</dbReference>
<dbReference type="EMBL" id="JAPFFF010000021">
    <property type="protein sequence ID" value="KAK8853842.1"/>
    <property type="molecule type" value="Genomic_DNA"/>
</dbReference>
<dbReference type="Proteomes" id="UP001470230">
    <property type="component" value="Unassembled WGS sequence"/>
</dbReference>
<dbReference type="Gene3D" id="2.10.310.10">
    <property type="entry name" value="Serpins superfamily"/>
    <property type="match status" value="1"/>
</dbReference>
<evidence type="ECO:0000256" key="1">
    <source>
        <dbReference type="ARBA" id="ARBA00009500"/>
    </source>
</evidence>
<dbReference type="Gene3D" id="2.30.39.10">
    <property type="entry name" value="Alpha-1-antitrypsin, domain 1"/>
    <property type="match status" value="1"/>
</dbReference>
<dbReference type="InterPro" id="IPR023796">
    <property type="entry name" value="Serpin_dom"/>
</dbReference>
<comment type="caution">
    <text evidence="4">The sequence shown here is derived from an EMBL/GenBank/DDBJ whole genome shotgun (WGS) entry which is preliminary data.</text>
</comment>
<dbReference type="PROSITE" id="PS00284">
    <property type="entry name" value="SERPIN"/>
    <property type="match status" value="1"/>
</dbReference>
<accession>A0ABR2HWZ6</accession>
<dbReference type="InterPro" id="IPR000215">
    <property type="entry name" value="Serpin_fam"/>
</dbReference>
<dbReference type="Gene3D" id="6.20.40.10">
    <property type="match status" value="1"/>
</dbReference>
<protein>
    <recommendedName>
        <fullName evidence="3">Serpin domain-containing protein</fullName>
    </recommendedName>
</protein>
<dbReference type="SUPFAM" id="SSF56574">
    <property type="entry name" value="Serpins"/>
    <property type="match status" value="1"/>
</dbReference>
<name>A0ABR2HWZ6_9EUKA</name>
<evidence type="ECO:0000256" key="2">
    <source>
        <dbReference type="RuleBase" id="RU000411"/>
    </source>
</evidence>
<organism evidence="4 5">
    <name type="scientific">Tritrichomonas musculus</name>
    <dbReference type="NCBI Taxonomy" id="1915356"/>
    <lineage>
        <taxon>Eukaryota</taxon>
        <taxon>Metamonada</taxon>
        <taxon>Parabasalia</taxon>
        <taxon>Tritrichomonadida</taxon>
        <taxon>Tritrichomonadidae</taxon>
        <taxon>Tritrichomonas</taxon>
    </lineage>
</organism>
<dbReference type="CDD" id="cd00172">
    <property type="entry name" value="serpin"/>
    <property type="match status" value="1"/>
</dbReference>
<gene>
    <name evidence="4" type="ORF">M9Y10_016385</name>
</gene>
<sequence length="437" mass="50249">MKYITEITSYLAQFSFNVALNFFGKASKNSFFSPYSLFAALLLTSVLDTNTSPGISKYLNYSNTEISSDDQVSQLKFLTKSIQTVPFLPKPLNSSSFIHFISKYDFTNDQKYISYKLLKKMIKNTDIDPSLDKEQIISTFLSKMESDRDDTNLSKIAHQYKMIIENEVKQYPIIIPANYLFINNGTSFPVPDSISHHYNKFISKTDFPKPGYIQINKLVENSTRGLISNFLSSSDLPPSLLYFVVNTIYFKGLWEKPFTLLNWKKEFKSISGVQKKIDFLKAKNQFEFYENDDFIYVNLNYNFCQFSFEIIMPKETKNFEAVRSKLYGNEHLLDKIINITTFSKAFVMIPKFTLKTDLMNFGNILNIPGVDSIVQKAVIIVDEKGTEAAAASGISTRSLELDQPKELIIDQPFMFLIRDRQNNIPLFIGEFVDPPDE</sequence>
<keyword evidence="5" id="KW-1185">Reference proteome</keyword>
<dbReference type="Pfam" id="PF00079">
    <property type="entry name" value="Serpin"/>
    <property type="match status" value="2"/>
</dbReference>
<reference evidence="4 5" key="1">
    <citation type="submission" date="2024-04" db="EMBL/GenBank/DDBJ databases">
        <title>Tritrichomonas musculus Genome.</title>
        <authorList>
            <person name="Alves-Ferreira E."/>
            <person name="Grigg M."/>
            <person name="Lorenzi H."/>
            <person name="Galac M."/>
        </authorList>
    </citation>
    <scope>NUCLEOTIDE SEQUENCE [LARGE SCALE GENOMIC DNA]</scope>
    <source>
        <strain evidence="4 5">EAF2021</strain>
    </source>
</reference>
<dbReference type="PANTHER" id="PTHR11461:SF211">
    <property type="entry name" value="GH10112P-RELATED"/>
    <property type="match status" value="1"/>
</dbReference>
<feature type="domain" description="Serpin" evidence="3">
    <location>
        <begin position="20"/>
        <end position="434"/>
    </location>
</feature>
<evidence type="ECO:0000313" key="4">
    <source>
        <dbReference type="EMBL" id="KAK8853842.1"/>
    </source>
</evidence>
<proteinExistence type="inferred from homology"/>
<dbReference type="InterPro" id="IPR042178">
    <property type="entry name" value="Serpin_sf_1"/>
</dbReference>
<dbReference type="InterPro" id="IPR036186">
    <property type="entry name" value="Serpin_sf"/>
</dbReference>
<dbReference type="PANTHER" id="PTHR11461">
    <property type="entry name" value="SERINE PROTEASE INHIBITOR, SERPIN"/>
    <property type="match status" value="1"/>
</dbReference>